<feature type="compositionally biased region" description="Basic and acidic residues" evidence="1">
    <location>
        <begin position="114"/>
        <end position="126"/>
    </location>
</feature>
<feature type="region of interest" description="Disordered" evidence="1">
    <location>
        <begin position="103"/>
        <end position="148"/>
    </location>
</feature>
<evidence type="ECO:0000256" key="1">
    <source>
        <dbReference type="SAM" id="MobiDB-lite"/>
    </source>
</evidence>
<evidence type="ECO:0000313" key="2">
    <source>
        <dbReference type="EMBL" id="THH09304.1"/>
    </source>
</evidence>
<dbReference type="Proteomes" id="UP000308199">
    <property type="component" value="Unassembled WGS sequence"/>
</dbReference>
<feature type="compositionally biased region" description="Basic residues" evidence="1">
    <location>
        <begin position="137"/>
        <end position="148"/>
    </location>
</feature>
<keyword evidence="3" id="KW-1185">Reference proteome</keyword>
<evidence type="ECO:0000313" key="3">
    <source>
        <dbReference type="Proteomes" id="UP000308199"/>
    </source>
</evidence>
<proteinExistence type="predicted"/>
<organism evidence="2 3">
    <name type="scientific">Phellinidium pouzarii</name>
    <dbReference type="NCBI Taxonomy" id="167371"/>
    <lineage>
        <taxon>Eukaryota</taxon>
        <taxon>Fungi</taxon>
        <taxon>Dikarya</taxon>
        <taxon>Basidiomycota</taxon>
        <taxon>Agaricomycotina</taxon>
        <taxon>Agaricomycetes</taxon>
        <taxon>Hymenochaetales</taxon>
        <taxon>Hymenochaetaceae</taxon>
        <taxon>Phellinidium</taxon>
    </lineage>
</organism>
<comment type="caution">
    <text evidence="2">The sequence shown here is derived from an EMBL/GenBank/DDBJ whole genome shotgun (WGS) entry which is preliminary data.</text>
</comment>
<dbReference type="AlphaFoldDB" id="A0A4S4LC35"/>
<dbReference type="EMBL" id="SGPK01000068">
    <property type="protein sequence ID" value="THH09304.1"/>
    <property type="molecule type" value="Genomic_DNA"/>
</dbReference>
<gene>
    <name evidence="2" type="ORF">EW145_g2113</name>
</gene>
<sequence length="148" mass="17343">MSAYELRLIADEERTNAYKDMPIEQLIDEEFTFGRLDHDPIRWEVLLFRFPAAAVLFKQKKSELENPVGNHGIAPSVIMLPTNFVDVDPFQRDERGIYEAQQMRKVYQGEPGDLEEKSAGRTHTDTSQEQSPPVLRRSQRERRRVIRR</sequence>
<protein>
    <submittedName>
        <fullName evidence="2">Uncharacterized protein</fullName>
    </submittedName>
</protein>
<accession>A0A4S4LC35</accession>
<reference evidence="2 3" key="1">
    <citation type="submission" date="2019-02" db="EMBL/GenBank/DDBJ databases">
        <title>Genome sequencing of the rare red list fungi Phellinidium pouzarii.</title>
        <authorList>
            <person name="Buettner E."/>
            <person name="Kellner H."/>
        </authorList>
    </citation>
    <scope>NUCLEOTIDE SEQUENCE [LARGE SCALE GENOMIC DNA]</scope>
    <source>
        <strain evidence="2 3">DSM 108285</strain>
    </source>
</reference>
<name>A0A4S4LC35_9AGAM</name>